<evidence type="ECO:0000313" key="3">
    <source>
        <dbReference type="Proteomes" id="UP001419268"/>
    </source>
</evidence>
<protein>
    <recommendedName>
        <fullName evidence="4">Mediator-associated protein 2</fullName>
    </recommendedName>
</protein>
<reference evidence="2 3" key="1">
    <citation type="submission" date="2024-01" db="EMBL/GenBank/DDBJ databases">
        <title>Genome assemblies of Stephania.</title>
        <authorList>
            <person name="Yang L."/>
        </authorList>
    </citation>
    <scope>NUCLEOTIDE SEQUENCE [LARGE SCALE GENOMIC DNA]</scope>
    <source>
        <strain evidence="2">JXDWG</strain>
        <tissue evidence="2">Leaf</tissue>
    </source>
</reference>
<evidence type="ECO:0000256" key="1">
    <source>
        <dbReference type="SAM" id="MobiDB-lite"/>
    </source>
</evidence>
<dbReference type="PANTHER" id="PTHR36407:SF1">
    <property type="entry name" value="MEDIATOR-ASSOCIATED PROTEIN 2"/>
    <property type="match status" value="1"/>
</dbReference>
<sequence length="231" mass="25617">MGKLKERYTAGPEFQEDHKEPLLDLSSTKSKELWLIQWPIYQVPDFDGQEVTLNLKENGVLGSFESSSGKSFDVVSYASQDVDATVFLSSKSDSRIVGKISRRVSLVHYPEPSELEKQMNTNSRQMRPSGTLSANFSQYTTPTQGSRQRSRHSGSQMSLSTLTPVRSGRTRSSLFDSSQPSKSSKKIKTEEQTKSVDRSTQNSDRLGRSDVTLGSVGTSHQAKSKAKDGKQ</sequence>
<gene>
    <name evidence="2" type="ORF">Scep_015911</name>
</gene>
<feature type="compositionally biased region" description="Low complexity" evidence="1">
    <location>
        <begin position="172"/>
        <end position="182"/>
    </location>
</feature>
<feature type="region of interest" description="Disordered" evidence="1">
    <location>
        <begin position="111"/>
        <end position="231"/>
    </location>
</feature>
<dbReference type="Proteomes" id="UP001419268">
    <property type="component" value="Unassembled WGS sequence"/>
</dbReference>
<keyword evidence="3" id="KW-1185">Reference proteome</keyword>
<organism evidence="2 3">
    <name type="scientific">Stephania cephalantha</name>
    <dbReference type="NCBI Taxonomy" id="152367"/>
    <lineage>
        <taxon>Eukaryota</taxon>
        <taxon>Viridiplantae</taxon>
        <taxon>Streptophyta</taxon>
        <taxon>Embryophyta</taxon>
        <taxon>Tracheophyta</taxon>
        <taxon>Spermatophyta</taxon>
        <taxon>Magnoliopsida</taxon>
        <taxon>Ranunculales</taxon>
        <taxon>Menispermaceae</taxon>
        <taxon>Menispermoideae</taxon>
        <taxon>Cissampelideae</taxon>
        <taxon>Stephania</taxon>
    </lineage>
</organism>
<accession>A0AAP0NSQ2</accession>
<dbReference type="AlphaFoldDB" id="A0AAP0NSQ2"/>
<dbReference type="PANTHER" id="PTHR36407">
    <property type="entry name" value="MEDIATOR-ASSOCIATED PROTEIN 2"/>
    <property type="match status" value="1"/>
</dbReference>
<dbReference type="InterPro" id="IPR038823">
    <property type="entry name" value="MED2_plant"/>
</dbReference>
<feature type="compositionally biased region" description="Basic and acidic residues" evidence="1">
    <location>
        <begin position="187"/>
        <end position="197"/>
    </location>
</feature>
<feature type="compositionally biased region" description="Polar residues" evidence="1">
    <location>
        <begin position="118"/>
        <end position="143"/>
    </location>
</feature>
<dbReference type="EMBL" id="JBBNAG010000007">
    <property type="protein sequence ID" value="KAK9117818.1"/>
    <property type="molecule type" value="Genomic_DNA"/>
</dbReference>
<proteinExistence type="predicted"/>
<evidence type="ECO:0008006" key="4">
    <source>
        <dbReference type="Google" id="ProtNLM"/>
    </source>
</evidence>
<comment type="caution">
    <text evidence="2">The sequence shown here is derived from an EMBL/GenBank/DDBJ whole genome shotgun (WGS) entry which is preliminary data.</text>
</comment>
<name>A0AAP0NSQ2_9MAGN</name>
<evidence type="ECO:0000313" key="2">
    <source>
        <dbReference type="EMBL" id="KAK9117818.1"/>
    </source>
</evidence>
<feature type="region of interest" description="Disordered" evidence="1">
    <location>
        <begin position="1"/>
        <end position="21"/>
    </location>
</feature>